<gene>
    <name evidence="4" type="ORF">Taro_015319</name>
</gene>
<dbReference type="CDD" id="cd06222">
    <property type="entry name" value="RNase_H_like"/>
    <property type="match status" value="1"/>
</dbReference>
<dbReference type="Pfam" id="PF13966">
    <property type="entry name" value="zf-RVT"/>
    <property type="match status" value="1"/>
</dbReference>
<keyword evidence="2" id="KW-0732">Signal</keyword>
<organism evidence="4 5">
    <name type="scientific">Colocasia esculenta</name>
    <name type="common">Wild taro</name>
    <name type="synonym">Arum esculentum</name>
    <dbReference type="NCBI Taxonomy" id="4460"/>
    <lineage>
        <taxon>Eukaryota</taxon>
        <taxon>Viridiplantae</taxon>
        <taxon>Streptophyta</taxon>
        <taxon>Embryophyta</taxon>
        <taxon>Tracheophyta</taxon>
        <taxon>Spermatophyta</taxon>
        <taxon>Magnoliopsida</taxon>
        <taxon>Liliopsida</taxon>
        <taxon>Araceae</taxon>
        <taxon>Aroideae</taxon>
        <taxon>Colocasieae</taxon>
        <taxon>Colocasia</taxon>
    </lineage>
</organism>
<sequence>MALLCGLLMPGLDSRWTWASLFSLQLFMSCLNDILTAPYAGPAATVREVLLNSNHPVRCLLPSPSLLKDLRLINQDDRCVWTASTDGRFTTSSTYDLLAMHGVKRTQLARLWHPARRTAIFAWKLLYRAVPVDSRISDQGVPMVSRCSCCSEPSSEDLNHLFISSDLASKLWRWAASTLNIQLSYQVSFKLIRWIPPSKGFVLNVDGASKGNPGACGGGGCVRDCNGNLLFASAHYYGSGSSLVAESRSLCDGLRLALEHGFHLAEIRSDSLTLVNSISSGKVPSWMCLHWWRDALSIIQTFDINIKHIYRQANQLADALANVGCTSQSNTSEEVNAEFFQEDFVENVELTTHIGEDESEAPISLSHGNEVEEVDPREMQDNSARRTDIECESSDDEEEYTSDECEDDDEDGVELDISSSSEGEMDIN</sequence>
<dbReference type="Proteomes" id="UP000652761">
    <property type="component" value="Unassembled WGS sequence"/>
</dbReference>
<dbReference type="PANTHER" id="PTHR47723:SF19">
    <property type="entry name" value="POLYNUCLEOTIDYL TRANSFERASE, RIBONUCLEASE H-LIKE SUPERFAMILY PROTEIN"/>
    <property type="match status" value="1"/>
</dbReference>
<dbReference type="OrthoDB" id="1436423at2759"/>
<dbReference type="Gene3D" id="3.30.420.10">
    <property type="entry name" value="Ribonuclease H-like superfamily/Ribonuclease H"/>
    <property type="match status" value="1"/>
</dbReference>
<name>A0A843UM07_COLES</name>
<dbReference type="EMBL" id="NMUH01000656">
    <property type="protein sequence ID" value="MQL82840.1"/>
    <property type="molecule type" value="Genomic_DNA"/>
</dbReference>
<dbReference type="PANTHER" id="PTHR47723">
    <property type="entry name" value="OS05G0353850 PROTEIN"/>
    <property type="match status" value="1"/>
</dbReference>
<evidence type="ECO:0000313" key="4">
    <source>
        <dbReference type="EMBL" id="MQL82840.1"/>
    </source>
</evidence>
<accession>A0A843UM07</accession>
<dbReference type="InterPro" id="IPR036397">
    <property type="entry name" value="RNaseH_sf"/>
</dbReference>
<feature type="region of interest" description="Disordered" evidence="1">
    <location>
        <begin position="355"/>
        <end position="428"/>
    </location>
</feature>
<evidence type="ECO:0000256" key="1">
    <source>
        <dbReference type="SAM" id="MobiDB-lite"/>
    </source>
</evidence>
<proteinExistence type="predicted"/>
<dbReference type="GO" id="GO:0003676">
    <property type="term" value="F:nucleic acid binding"/>
    <property type="evidence" value="ECO:0007669"/>
    <property type="project" value="InterPro"/>
</dbReference>
<evidence type="ECO:0000259" key="3">
    <source>
        <dbReference type="PROSITE" id="PS50879"/>
    </source>
</evidence>
<feature type="chain" id="PRO_5032774690" description="RNase H type-1 domain-containing protein" evidence="2">
    <location>
        <begin position="20"/>
        <end position="428"/>
    </location>
</feature>
<feature type="domain" description="RNase H type-1" evidence="3">
    <location>
        <begin position="197"/>
        <end position="326"/>
    </location>
</feature>
<feature type="compositionally biased region" description="Basic and acidic residues" evidence="1">
    <location>
        <begin position="374"/>
        <end position="389"/>
    </location>
</feature>
<feature type="compositionally biased region" description="Acidic residues" evidence="1">
    <location>
        <begin position="390"/>
        <end position="414"/>
    </location>
</feature>
<dbReference type="GO" id="GO:0004523">
    <property type="term" value="F:RNA-DNA hybrid ribonuclease activity"/>
    <property type="evidence" value="ECO:0007669"/>
    <property type="project" value="InterPro"/>
</dbReference>
<evidence type="ECO:0000256" key="2">
    <source>
        <dbReference type="SAM" id="SignalP"/>
    </source>
</evidence>
<reference evidence="4" key="1">
    <citation type="submission" date="2017-07" db="EMBL/GenBank/DDBJ databases">
        <title>Taro Niue Genome Assembly and Annotation.</title>
        <authorList>
            <person name="Atibalentja N."/>
            <person name="Keating K."/>
            <person name="Fields C.J."/>
        </authorList>
    </citation>
    <scope>NUCLEOTIDE SEQUENCE</scope>
    <source>
        <strain evidence="4">Niue_2</strain>
        <tissue evidence="4">Leaf</tissue>
    </source>
</reference>
<dbReference type="SUPFAM" id="SSF53098">
    <property type="entry name" value="Ribonuclease H-like"/>
    <property type="match status" value="1"/>
</dbReference>
<dbReference type="Pfam" id="PF13456">
    <property type="entry name" value="RVT_3"/>
    <property type="match status" value="1"/>
</dbReference>
<protein>
    <recommendedName>
        <fullName evidence="3">RNase H type-1 domain-containing protein</fullName>
    </recommendedName>
</protein>
<dbReference type="InterPro" id="IPR012337">
    <property type="entry name" value="RNaseH-like_sf"/>
</dbReference>
<keyword evidence="5" id="KW-1185">Reference proteome</keyword>
<dbReference type="AlphaFoldDB" id="A0A843UM07"/>
<dbReference type="InterPro" id="IPR002156">
    <property type="entry name" value="RNaseH_domain"/>
</dbReference>
<feature type="signal peptide" evidence="2">
    <location>
        <begin position="1"/>
        <end position="19"/>
    </location>
</feature>
<dbReference type="InterPro" id="IPR026960">
    <property type="entry name" value="RVT-Znf"/>
</dbReference>
<dbReference type="PROSITE" id="PS50879">
    <property type="entry name" value="RNASE_H_1"/>
    <property type="match status" value="1"/>
</dbReference>
<dbReference type="InterPro" id="IPR044730">
    <property type="entry name" value="RNase_H-like_dom_plant"/>
</dbReference>
<comment type="caution">
    <text evidence="4">The sequence shown here is derived from an EMBL/GenBank/DDBJ whole genome shotgun (WGS) entry which is preliminary data.</text>
</comment>
<dbReference type="InterPro" id="IPR053151">
    <property type="entry name" value="RNase_H-like"/>
</dbReference>
<evidence type="ECO:0000313" key="5">
    <source>
        <dbReference type="Proteomes" id="UP000652761"/>
    </source>
</evidence>